<evidence type="ECO:0000313" key="2">
    <source>
        <dbReference type="Proteomes" id="UP001061862"/>
    </source>
</evidence>
<dbReference type="RefSeq" id="WP_262168604.1">
    <property type="nucleotide sequence ID" value="NZ_CP104965.1"/>
</dbReference>
<organism evidence="1 2">
    <name type="scientific">Devosia neptuniae</name>
    <dbReference type="NCBI Taxonomy" id="191302"/>
    <lineage>
        <taxon>Bacteria</taxon>
        <taxon>Pseudomonadati</taxon>
        <taxon>Pseudomonadota</taxon>
        <taxon>Alphaproteobacteria</taxon>
        <taxon>Hyphomicrobiales</taxon>
        <taxon>Devosiaceae</taxon>
        <taxon>Devosia</taxon>
    </lineage>
</organism>
<reference evidence="1 2" key="1">
    <citation type="submission" date="2022-09" db="EMBL/GenBank/DDBJ databases">
        <title>Interaction between co-microsymbionts with complementary sets of symbiotic genes in legume-rhizobium systems.</title>
        <authorList>
            <person name="Safronova V."/>
            <person name="Sazanova A."/>
            <person name="Afonin A."/>
            <person name="Chirak E."/>
        </authorList>
    </citation>
    <scope>NUCLEOTIDE SEQUENCE [LARGE SCALE GENOMIC DNA]</scope>
    <source>
        <strain evidence="1 2">A18/4-1</strain>
    </source>
</reference>
<gene>
    <name evidence="1" type="ORF">N8A98_22320</name>
</gene>
<sequence length="523" mass="55417">MKSKPFISPTRGWVSGTNLAAAPDGAARVLENWFPTTTGIRMRGGSRKHGTGAGLGVRFESLMSYVSGSMSRMFGGVDGKIINMTSPADPAIVPAADVSGQTSNYYSSVNVANSGGNFMLVANGTNAIQRYDGAAWLAITTGANPATQISGVNTSSISQLSTYRNRVWMVEGGTMNAWYLGIDAIGGVANRHTLSGVFRNGGSLLFIATWSMDAGDGLDDKIVFVSTLGEVAVYQGDPAVAAEWGLVGRYDAAPPLGKKAFLPVGGDLLILTEIGIIPLSAIQTKDPAALALAAVSRNIQPDWITEARARRSAPWEIVKWTSRGIAFVSCPVTGADSITPAICFAVNLETGAWAKVTGWDTQCFGLHDDNVFFGTSNGKLMQADIGGSDDGALIYHTYVGHADHLGSIGQHKTVMQGRAIFRSRAAFTPKLWVSTDYDLEYPAYPNAAPSGTDSPAIWDVGLWDVAKWDIGLNQFTAQTRWEDIGLSGFTHAPMLLVVSGSLVSPAAELVMFELTYEVGGLVV</sequence>
<proteinExistence type="predicted"/>
<protein>
    <submittedName>
        <fullName evidence="1">Uncharacterized protein</fullName>
    </submittedName>
</protein>
<dbReference type="EMBL" id="CP104965">
    <property type="protein sequence ID" value="UXN69909.1"/>
    <property type="molecule type" value="Genomic_DNA"/>
</dbReference>
<keyword evidence="2" id="KW-1185">Reference proteome</keyword>
<dbReference type="Proteomes" id="UP001061862">
    <property type="component" value="Chromosome"/>
</dbReference>
<evidence type="ECO:0000313" key="1">
    <source>
        <dbReference type="EMBL" id="UXN69909.1"/>
    </source>
</evidence>
<name>A0ABY6CCD5_9HYPH</name>
<accession>A0ABY6CCD5</accession>